<reference evidence="2" key="2">
    <citation type="journal article" date="2023" name="IMA Fungus">
        <title>Comparative genomic study of the Penicillium genus elucidates a diverse pangenome and 15 lateral gene transfer events.</title>
        <authorList>
            <person name="Petersen C."/>
            <person name="Sorensen T."/>
            <person name="Nielsen M.R."/>
            <person name="Sondergaard T.E."/>
            <person name="Sorensen J.L."/>
            <person name="Fitzpatrick D.A."/>
            <person name="Frisvad J.C."/>
            <person name="Nielsen K.L."/>
        </authorList>
    </citation>
    <scope>NUCLEOTIDE SEQUENCE</scope>
    <source>
        <strain evidence="2">IBT 21917</strain>
    </source>
</reference>
<feature type="compositionally biased region" description="Polar residues" evidence="1">
    <location>
        <begin position="124"/>
        <end position="137"/>
    </location>
</feature>
<keyword evidence="3" id="KW-1185">Reference proteome</keyword>
<dbReference type="Proteomes" id="UP001146351">
    <property type="component" value="Unassembled WGS sequence"/>
</dbReference>
<feature type="region of interest" description="Disordered" evidence="1">
    <location>
        <begin position="1"/>
        <end position="140"/>
    </location>
</feature>
<evidence type="ECO:0000313" key="2">
    <source>
        <dbReference type="EMBL" id="KAJ5155854.1"/>
    </source>
</evidence>
<evidence type="ECO:0000256" key="1">
    <source>
        <dbReference type="SAM" id="MobiDB-lite"/>
    </source>
</evidence>
<gene>
    <name evidence="2" type="ORF">N7492_008657</name>
</gene>
<accession>A0A9W9HVQ4</accession>
<sequence length="268" mass="29897">MFATQPPSSPSTPFRQASHYSPVRPSPLGQRSTNIATPPWTMGSPTRHKGQSEDNHFAPASCPPFSNRNDPAPFHQTQSPPQFGNPMSTTSRFAPRTAHATAPMSPTSPSPATRPRFSERYASQIANPLKNTSSLARSKTRKMFLNRVKTERDTGRFEARGEQMMRMEHLADKKRWEDRMARDADAYVPGSELEEENMLFEDPDARALDELVSQEEAMEMAWREAVANGAGQGHQMAEPNGSFSDDEYDDIFTAISDPAQSNQDMDMS</sequence>
<dbReference type="OrthoDB" id="5279705at2759"/>
<comment type="caution">
    <text evidence="2">The sequence shown here is derived from an EMBL/GenBank/DDBJ whole genome shotgun (WGS) entry which is preliminary data.</text>
</comment>
<reference evidence="2" key="1">
    <citation type="submission" date="2022-11" db="EMBL/GenBank/DDBJ databases">
        <authorList>
            <person name="Petersen C."/>
        </authorList>
    </citation>
    <scope>NUCLEOTIDE SEQUENCE</scope>
    <source>
        <strain evidence="2">IBT 21917</strain>
    </source>
</reference>
<feature type="compositionally biased region" description="Low complexity" evidence="1">
    <location>
        <begin position="97"/>
        <end position="113"/>
    </location>
</feature>
<dbReference type="EMBL" id="JAPQKO010000006">
    <property type="protein sequence ID" value="KAJ5155854.1"/>
    <property type="molecule type" value="Genomic_DNA"/>
</dbReference>
<feature type="region of interest" description="Disordered" evidence="1">
    <location>
        <begin position="229"/>
        <end position="268"/>
    </location>
</feature>
<evidence type="ECO:0000313" key="3">
    <source>
        <dbReference type="Proteomes" id="UP001146351"/>
    </source>
</evidence>
<organism evidence="2 3">
    <name type="scientific">Penicillium capsulatum</name>
    <dbReference type="NCBI Taxonomy" id="69766"/>
    <lineage>
        <taxon>Eukaryota</taxon>
        <taxon>Fungi</taxon>
        <taxon>Dikarya</taxon>
        <taxon>Ascomycota</taxon>
        <taxon>Pezizomycotina</taxon>
        <taxon>Eurotiomycetes</taxon>
        <taxon>Eurotiomycetidae</taxon>
        <taxon>Eurotiales</taxon>
        <taxon>Aspergillaceae</taxon>
        <taxon>Penicillium</taxon>
    </lineage>
</organism>
<feature type="compositionally biased region" description="Polar residues" evidence="1">
    <location>
        <begin position="64"/>
        <end position="92"/>
    </location>
</feature>
<proteinExistence type="predicted"/>
<name>A0A9W9HVQ4_9EURO</name>
<dbReference type="AlphaFoldDB" id="A0A9W9HVQ4"/>
<feature type="compositionally biased region" description="Polar residues" evidence="1">
    <location>
        <begin position="258"/>
        <end position="268"/>
    </location>
</feature>
<protein>
    <submittedName>
        <fullName evidence="2">Uncharacterized protein</fullName>
    </submittedName>
</protein>